<feature type="transmembrane region" description="Helical" evidence="10">
    <location>
        <begin position="162"/>
        <end position="185"/>
    </location>
</feature>
<organism evidence="13 14">
    <name type="scientific">Bulleidia extructa W1219</name>
    <dbReference type="NCBI Taxonomy" id="679192"/>
    <lineage>
        <taxon>Bacteria</taxon>
        <taxon>Bacillati</taxon>
        <taxon>Bacillota</taxon>
        <taxon>Erysipelotrichia</taxon>
        <taxon>Erysipelotrichales</taxon>
        <taxon>Erysipelotrichaceae</taxon>
        <taxon>Bulleidia</taxon>
    </lineage>
</organism>
<keyword evidence="2" id="KW-0813">Transport</keyword>
<dbReference type="Pfam" id="PF00005">
    <property type="entry name" value="ABC_tran"/>
    <property type="match status" value="1"/>
</dbReference>
<protein>
    <submittedName>
        <fullName evidence="13">ABC transporter, ATP-binding protein</fullName>
    </submittedName>
</protein>
<proteinExistence type="predicted"/>
<sequence length="560" mass="63393">MIKKYSIFILTKRLLSKAKPIWKELVISCLASFFGHLGQMGFMGFGALWLLSVAKMISFHALYPWLMILSAIFIAIGRYIEGIFSHIGAYAILAQLRIEFFTSIEKRSPAIFVQEEMGNLMNLAMGDIETLEYFYAHTIGPMITVILLPIISLAIAYHYSALWMWVLLPVYIMVIVVIPSVSLRYGQRIGLRLRRSLGRLKALILETVYGLKDLQIYHFQGKRLAMIQQENEEVNAGQHVLTLYKQALNSIPNFFVYLARVLVIYVAAYLAGIGKADPVGTIVVSFVTSASFSSSFSLTFILTQLIQAYAAASRLFQLEDGPLFVQEKKDSEPLSSISTIVFQDVHFTYPKVQEEILSGMNLMIQSGETIGIIGESGSGKSTLLRLLMRFYDVQSGSILINGKDIRNYSLQSLHDRMSLLEQDSYLFDQSIRDNLLMAKKDASTEEIEACLKEAGIDTFVHHLPEGLDTLMGEMNDRVSGGERQRLSLARAILKDPDILILDEPSANLDTIHELELLQTIEKAYQHKMVIIISHRYSTLVHCDRIYEMKNQRLELRTMLK</sequence>
<feature type="domain" description="ABC transmembrane type-1" evidence="12">
    <location>
        <begin position="26"/>
        <end position="307"/>
    </location>
</feature>
<dbReference type="AlphaFoldDB" id="D2MQ25"/>
<feature type="transmembrane region" description="Helical" evidence="10">
    <location>
        <begin position="21"/>
        <end position="50"/>
    </location>
</feature>
<dbReference type="SMART" id="SM00382">
    <property type="entry name" value="AAA"/>
    <property type="match status" value="1"/>
</dbReference>
<dbReference type="SUPFAM" id="SSF90123">
    <property type="entry name" value="ABC transporter transmembrane region"/>
    <property type="match status" value="1"/>
</dbReference>
<comment type="subcellular location">
    <subcellularLocation>
        <location evidence="1">Cell membrane</location>
        <topology evidence="1">Multi-pass membrane protein</topology>
    </subcellularLocation>
</comment>
<dbReference type="GO" id="GO:0008234">
    <property type="term" value="F:cysteine-type peptidase activity"/>
    <property type="evidence" value="ECO:0007669"/>
    <property type="project" value="UniProtKB-KW"/>
</dbReference>
<dbReference type="Proteomes" id="UP000005017">
    <property type="component" value="Unassembled WGS sequence"/>
</dbReference>
<dbReference type="PROSITE" id="PS50893">
    <property type="entry name" value="ABC_TRANSPORTER_2"/>
    <property type="match status" value="1"/>
</dbReference>
<keyword evidence="6" id="KW-0645">Protease</keyword>
<dbReference type="eggNOG" id="COG1132">
    <property type="taxonomic scope" value="Bacteria"/>
</dbReference>
<keyword evidence="3" id="KW-1003">Cell membrane</keyword>
<keyword evidence="6" id="KW-0378">Hydrolase</keyword>
<dbReference type="STRING" id="679192.HMPREF9013_1372"/>
<keyword evidence="7 13" id="KW-0067">ATP-binding</keyword>
<dbReference type="FunFam" id="3.40.50.300:FF:000299">
    <property type="entry name" value="ABC transporter ATP-binding protein/permease"/>
    <property type="match status" value="1"/>
</dbReference>
<evidence type="ECO:0000313" key="13">
    <source>
        <dbReference type="EMBL" id="EFC05348.1"/>
    </source>
</evidence>
<name>D2MQ25_9FIRM</name>
<dbReference type="InterPro" id="IPR003439">
    <property type="entry name" value="ABC_transporter-like_ATP-bd"/>
</dbReference>
<evidence type="ECO:0000256" key="3">
    <source>
        <dbReference type="ARBA" id="ARBA00022475"/>
    </source>
</evidence>
<dbReference type="InterPro" id="IPR017871">
    <property type="entry name" value="ABC_transporter-like_CS"/>
</dbReference>
<evidence type="ECO:0000256" key="1">
    <source>
        <dbReference type="ARBA" id="ARBA00004651"/>
    </source>
</evidence>
<feature type="transmembrane region" description="Helical" evidence="10">
    <location>
        <begin position="62"/>
        <end position="80"/>
    </location>
</feature>
<dbReference type="InterPro" id="IPR003593">
    <property type="entry name" value="AAA+_ATPase"/>
</dbReference>
<keyword evidence="6" id="KW-0788">Thiol protease</keyword>
<dbReference type="GO" id="GO:0005886">
    <property type="term" value="C:plasma membrane"/>
    <property type="evidence" value="ECO:0007669"/>
    <property type="project" value="UniProtKB-SubCell"/>
</dbReference>
<dbReference type="GO" id="GO:0034040">
    <property type="term" value="F:ATPase-coupled lipid transmembrane transporter activity"/>
    <property type="evidence" value="ECO:0007669"/>
    <property type="project" value="TreeGrafter"/>
</dbReference>
<dbReference type="InterPro" id="IPR036640">
    <property type="entry name" value="ABC1_TM_sf"/>
</dbReference>
<evidence type="ECO:0000256" key="5">
    <source>
        <dbReference type="ARBA" id="ARBA00022741"/>
    </source>
</evidence>
<keyword evidence="14" id="KW-1185">Reference proteome</keyword>
<evidence type="ECO:0000259" key="12">
    <source>
        <dbReference type="PROSITE" id="PS50929"/>
    </source>
</evidence>
<evidence type="ECO:0000256" key="10">
    <source>
        <dbReference type="SAM" id="Phobius"/>
    </source>
</evidence>
<dbReference type="RefSeq" id="WP_006627488.1">
    <property type="nucleotide sequence ID" value="NZ_ADFR01000015.1"/>
</dbReference>
<dbReference type="PROSITE" id="PS00211">
    <property type="entry name" value="ABC_TRANSPORTER_1"/>
    <property type="match status" value="1"/>
</dbReference>
<evidence type="ECO:0000256" key="7">
    <source>
        <dbReference type="ARBA" id="ARBA00022840"/>
    </source>
</evidence>
<dbReference type="PROSITE" id="PS50929">
    <property type="entry name" value="ABC_TM1F"/>
    <property type="match status" value="1"/>
</dbReference>
<evidence type="ECO:0000313" key="14">
    <source>
        <dbReference type="Proteomes" id="UP000005017"/>
    </source>
</evidence>
<evidence type="ECO:0000256" key="2">
    <source>
        <dbReference type="ARBA" id="ARBA00022448"/>
    </source>
</evidence>
<dbReference type="Gene3D" id="3.40.50.300">
    <property type="entry name" value="P-loop containing nucleotide triphosphate hydrolases"/>
    <property type="match status" value="1"/>
</dbReference>
<dbReference type="Pfam" id="PF00664">
    <property type="entry name" value="ABC_membrane"/>
    <property type="match status" value="1"/>
</dbReference>
<evidence type="ECO:0000256" key="9">
    <source>
        <dbReference type="ARBA" id="ARBA00023136"/>
    </source>
</evidence>
<keyword evidence="4 10" id="KW-0812">Transmembrane</keyword>
<feature type="transmembrane region" description="Helical" evidence="10">
    <location>
        <begin position="279"/>
        <end position="306"/>
    </location>
</feature>
<dbReference type="GO" id="GO:0016887">
    <property type="term" value="F:ATP hydrolysis activity"/>
    <property type="evidence" value="ECO:0007669"/>
    <property type="project" value="InterPro"/>
</dbReference>
<feature type="transmembrane region" description="Helical" evidence="10">
    <location>
        <begin position="254"/>
        <end position="273"/>
    </location>
</feature>
<dbReference type="GO" id="GO:0140359">
    <property type="term" value="F:ABC-type transporter activity"/>
    <property type="evidence" value="ECO:0007669"/>
    <property type="project" value="InterPro"/>
</dbReference>
<keyword evidence="8 10" id="KW-1133">Transmembrane helix</keyword>
<dbReference type="EMBL" id="ADFR01000015">
    <property type="protein sequence ID" value="EFC05348.1"/>
    <property type="molecule type" value="Genomic_DNA"/>
</dbReference>
<reference evidence="14" key="1">
    <citation type="submission" date="2009-12" db="EMBL/GenBank/DDBJ databases">
        <title>Sequence of Clostridiales genomosp. BVAB3 str. UPII9-5.</title>
        <authorList>
            <person name="Madupu R."/>
            <person name="Durkin A.S."/>
            <person name="Torralba M."/>
            <person name="Methe B."/>
            <person name="Sutton G.G."/>
            <person name="Strausberg R.L."/>
            <person name="Nelson K.E."/>
        </authorList>
    </citation>
    <scope>NUCLEOTIDE SEQUENCE [LARGE SCALE GENOMIC DNA]</scope>
    <source>
        <strain evidence="14">W1219</strain>
    </source>
</reference>
<dbReference type="PANTHER" id="PTHR24221:SF653">
    <property type="entry name" value="TRANSPORT ATP-BINDING PROTEIN CYDC"/>
    <property type="match status" value="1"/>
</dbReference>
<evidence type="ECO:0000256" key="6">
    <source>
        <dbReference type="ARBA" id="ARBA00022807"/>
    </source>
</evidence>
<evidence type="ECO:0000256" key="8">
    <source>
        <dbReference type="ARBA" id="ARBA00022989"/>
    </source>
</evidence>
<feature type="domain" description="ABC transporter" evidence="11">
    <location>
        <begin position="340"/>
        <end position="559"/>
    </location>
</feature>
<evidence type="ECO:0000256" key="4">
    <source>
        <dbReference type="ARBA" id="ARBA00022692"/>
    </source>
</evidence>
<comment type="caution">
    <text evidence="13">The sequence shown here is derived from an EMBL/GenBank/DDBJ whole genome shotgun (WGS) entry which is preliminary data.</text>
</comment>
<dbReference type="InterPro" id="IPR027417">
    <property type="entry name" value="P-loop_NTPase"/>
</dbReference>
<dbReference type="PANTHER" id="PTHR24221">
    <property type="entry name" value="ATP-BINDING CASSETTE SUB-FAMILY B"/>
    <property type="match status" value="1"/>
</dbReference>
<dbReference type="GO" id="GO:0005524">
    <property type="term" value="F:ATP binding"/>
    <property type="evidence" value="ECO:0007669"/>
    <property type="project" value="UniProtKB-KW"/>
</dbReference>
<feature type="transmembrane region" description="Helical" evidence="10">
    <location>
        <begin position="133"/>
        <end position="156"/>
    </location>
</feature>
<keyword evidence="5" id="KW-0547">Nucleotide-binding</keyword>
<keyword evidence="9 10" id="KW-0472">Membrane</keyword>
<dbReference type="Gene3D" id="1.20.1560.10">
    <property type="entry name" value="ABC transporter type 1, transmembrane domain"/>
    <property type="match status" value="1"/>
</dbReference>
<evidence type="ECO:0000259" key="11">
    <source>
        <dbReference type="PROSITE" id="PS50893"/>
    </source>
</evidence>
<dbReference type="InterPro" id="IPR039421">
    <property type="entry name" value="Type_1_exporter"/>
</dbReference>
<dbReference type="SUPFAM" id="SSF52540">
    <property type="entry name" value="P-loop containing nucleoside triphosphate hydrolases"/>
    <property type="match status" value="1"/>
</dbReference>
<gene>
    <name evidence="13" type="ORF">HMPREF9013_1372</name>
</gene>
<dbReference type="InterPro" id="IPR011527">
    <property type="entry name" value="ABC1_TM_dom"/>
</dbReference>
<accession>D2MQ25</accession>